<protein>
    <submittedName>
        <fullName evidence="1">Uncharacterized protein</fullName>
    </submittedName>
</protein>
<dbReference type="EMBL" id="VFPA01000003">
    <property type="protein sequence ID" value="TQM08997.1"/>
    <property type="molecule type" value="Genomic_DNA"/>
</dbReference>
<comment type="caution">
    <text evidence="1">The sequence shown here is derived from an EMBL/GenBank/DDBJ whole genome shotgun (WGS) entry which is preliminary data.</text>
</comment>
<dbReference type="AlphaFoldDB" id="A0A543DI33"/>
<accession>A0A543DI33</accession>
<reference evidence="1 2" key="1">
    <citation type="submission" date="2019-06" db="EMBL/GenBank/DDBJ databases">
        <title>Sequencing the genomes of 1000 actinobacteria strains.</title>
        <authorList>
            <person name="Klenk H.-P."/>
        </authorList>
    </citation>
    <scope>NUCLEOTIDE SEQUENCE [LARGE SCALE GENOMIC DNA]</scope>
    <source>
        <strain evidence="1 2">DSM 45301</strain>
    </source>
</reference>
<sequence length="107" mass="11547">MPAEYVDGYFMPVPTAADPIELLCGNGKTTGAVHIEVKHDVPNWSDALNCMGNAIVNGKPAPGRGRTEYVWRFGEKVMVVVVGEYSVITAYPTDGLEETWIECSAAA</sequence>
<name>A0A543DI33_9PSEU</name>
<dbReference type="Proteomes" id="UP000315677">
    <property type="component" value="Unassembled WGS sequence"/>
</dbReference>
<keyword evidence="2" id="KW-1185">Reference proteome</keyword>
<gene>
    <name evidence="1" type="ORF">FB558_4738</name>
</gene>
<evidence type="ECO:0000313" key="1">
    <source>
        <dbReference type="EMBL" id="TQM08997.1"/>
    </source>
</evidence>
<evidence type="ECO:0000313" key="2">
    <source>
        <dbReference type="Proteomes" id="UP000315677"/>
    </source>
</evidence>
<organism evidence="1 2">
    <name type="scientific">Pseudonocardia kunmingensis</name>
    <dbReference type="NCBI Taxonomy" id="630975"/>
    <lineage>
        <taxon>Bacteria</taxon>
        <taxon>Bacillati</taxon>
        <taxon>Actinomycetota</taxon>
        <taxon>Actinomycetes</taxon>
        <taxon>Pseudonocardiales</taxon>
        <taxon>Pseudonocardiaceae</taxon>
        <taxon>Pseudonocardia</taxon>
    </lineage>
</organism>
<proteinExistence type="predicted"/>